<dbReference type="InterPro" id="IPR052636">
    <property type="entry name" value="UDP-D-xylose:L-fucose_XylT"/>
</dbReference>
<dbReference type="Pfam" id="PF03407">
    <property type="entry name" value="Nucleotid_trans"/>
    <property type="match status" value="1"/>
</dbReference>
<dbReference type="GO" id="GO:0016757">
    <property type="term" value="F:glycosyltransferase activity"/>
    <property type="evidence" value="ECO:0007669"/>
    <property type="project" value="TreeGrafter"/>
</dbReference>
<dbReference type="AlphaFoldDB" id="A0A7S3LK87"/>
<gene>
    <name evidence="3" type="ORF">ASTO00021_LOCUS2794</name>
</gene>
<dbReference type="EMBL" id="HBIN01004016">
    <property type="protein sequence ID" value="CAE0432468.1"/>
    <property type="molecule type" value="Transcribed_RNA"/>
</dbReference>
<proteinExistence type="predicted"/>
<organism evidence="3">
    <name type="scientific">Aplanochytrium stocchinoi</name>
    <dbReference type="NCBI Taxonomy" id="215587"/>
    <lineage>
        <taxon>Eukaryota</taxon>
        <taxon>Sar</taxon>
        <taxon>Stramenopiles</taxon>
        <taxon>Bigyra</taxon>
        <taxon>Labyrinthulomycetes</taxon>
        <taxon>Thraustochytrida</taxon>
        <taxon>Thraustochytriidae</taxon>
        <taxon>Aplanochytrium</taxon>
    </lineage>
</organism>
<protein>
    <recommendedName>
        <fullName evidence="2">Nucleotide-diphospho-sugar transferase domain-containing protein</fullName>
    </recommendedName>
</protein>
<feature type="domain" description="Nucleotide-diphospho-sugar transferase" evidence="2">
    <location>
        <begin position="468"/>
        <end position="584"/>
    </location>
</feature>
<evidence type="ECO:0000259" key="2">
    <source>
        <dbReference type="Pfam" id="PF03407"/>
    </source>
</evidence>
<evidence type="ECO:0000256" key="1">
    <source>
        <dbReference type="SAM" id="Phobius"/>
    </source>
</evidence>
<sequence>MGTQRTDSSEAKIPRNVFYIVTLLVLVIFLGVSHQSIEFLQIQKQQTGNYFRKPTIILDNDNLTTLNNFTAPVSPSLPASALEALDLFWIKDVIPSNSRYTPGDGNESRGTKLMKPFPCEGDPLDDRCRNERIPQGGYVSGFPEVALTPETALLCDENINIRLGKNSETVCPQDPTCKKCANHYHDTKRLLKYFHRGDEERRERLRKWFPIPKGKESRDIIVCSVNFGQLYLFLNWACSCWKNQVFDVRLYTWIIPTDTKTYDILVALGFNAEPLDWMSNGTKIQRIPRGGYVTGFPEIPLTPETALLCDENINIRLGKNTETVCPNDPTCKKCARNYNETKRLLEHFHQGDNERRDRLQKWFPIPKGKESRDIIVCSVNFGQLYLFLNWACSCWKNQVFDVRLYTWIIPTDTKTYNALVALGFNAEPLDWMSNGTKIRLSSKYTGSANSGPHAQINSIAAFASNFAVQMGFYTLLMDVDMVFLHNPFPWLHRSAERRDVLGMYSPRSDNYGFMNSGFLFFVPTEKTKILLESYENLCLIKSISDQQLWNVVIRHYSFRQLTQRILPRQLFFSLWRSAEKYGYNPNVTKVLHTVSVRKASRLVAINQWHFNDKCPFWDKSANDEAIRYNLFIVGTKERP</sequence>
<keyword evidence="1" id="KW-0812">Transmembrane</keyword>
<dbReference type="InterPro" id="IPR005069">
    <property type="entry name" value="Nucl-diP-sugar_transferase"/>
</dbReference>
<reference evidence="3" key="1">
    <citation type="submission" date="2021-01" db="EMBL/GenBank/DDBJ databases">
        <authorList>
            <person name="Corre E."/>
            <person name="Pelletier E."/>
            <person name="Niang G."/>
            <person name="Scheremetjew M."/>
            <person name="Finn R."/>
            <person name="Kale V."/>
            <person name="Holt S."/>
            <person name="Cochrane G."/>
            <person name="Meng A."/>
            <person name="Brown T."/>
            <person name="Cohen L."/>
        </authorList>
    </citation>
    <scope>NUCLEOTIDE SEQUENCE</scope>
    <source>
        <strain evidence="3">GSBS06</strain>
    </source>
</reference>
<dbReference type="PANTHER" id="PTHR47032">
    <property type="entry name" value="UDP-D-XYLOSE:L-FUCOSE ALPHA-1,3-D-XYLOSYLTRANSFERASE-RELATED"/>
    <property type="match status" value="1"/>
</dbReference>
<keyword evidence="1" id="KW-0472">Membrane</keyword>
<dbReference type="PANTHER" id="PTHR47032:SF1">
    <property type="entry name" value="UDP-D-XYLOSE:L-FUCOSE ALPHA-1,3-D-XYLOSYLTRANSFERASE-RELATED"/>
    <property type="match status" value="1"/>
</dbReference>
<keyword evidence="1" id="KW-1133">Transmembrane helix</keyword>
<feature type="transmembrane region" description="Helical" evidence="1">
    <location>
        <begin position="17"/>
        <end position="37"/>
    </location>
</feature>
<evidence type="ECO:0000313" key="3">
    <source>
        <dbReference type="EMBL" id="CAE0432468.1"/>
    </source>
</evidence>
<name>A0A7S3LK87_9STRA</name>
<dbReference type="GO" id="GO:0005794">
    <property type="term" value="C:Golgi apparatus"/>
    <property type="evidence" value="ECO:0007669"/>
    <property type="project" value="TreeGrafter"/>
</dbReference>
<accession>A0A7S3LK87</accession>